<name>W6MLV8_9ASCO</name>
<feature type="transmembrane region" description="Helical" evidence="7">
    <location>
        <begin position="208"/>
        <end position="229"/>
    </location>
</feature>
<feature type="transmembrane region" description="Helical" evidence="7">
    <location>
        <begin position="343"/>
        <end position="363"/>
    </location>
</feature>
<evidence type="ECO:0000256" key="7">
    <source>
        <dbReference type="SAM" id="Phobius"/>
    </source>
</evidence>
<dbReference type="Gene3D" id="1.10.4160.10">
    <property type="entry name" value="Hydantoin permease"/>
    <property type="match status" value="1"/>
</dbReference>
<evidence type="ECO:0000256" key="2">
    <source>
        <dbReference type="ARBA" id="ARBA00008974"/>
    </source>
</evidence>
<dbReference type="Proteomes" id="UP000019384">
    <property type="component" value="Unassembled WGS sequence"/>
</dbReference>
<accession>W6MLV8</accession>
<dbReference type="PANTHER" id="PTHR30618">
    <property type="entry name" value="NCS1 FAMILY PURINE/PYRIMIDINE TRANSPORTER"/>
    <property type="match status" value="1"/>
</dbReference>
<dbReference type="InterPro" id="IPR045225">
    <property type="entry name" value="Uracil/uridine/allantoin_perm"/>
</dbReference>
<gene>
    <name evidence="8" type="ORF">KUCA_T00001838001</name>
</gene>
<proteinExistence type="inferred from homology"/>
<dbReference type="GO" id="GO:0015205">
    <property type="term" value="F:nucleobase transmembrane transporter activity"/>
    <property type="evidence" value="ECO:0007669"/>
    <property type="project" value="TreeGrafter"/>
</dbReference>
<organism evidence="8 9">
    <name type="scientific">Kuraishia capsulata CBS 1993</name>
    <dbReference type="NCBI Taxonomy" id="1382522"/>
    <lineage>
        <taxon>Eukaryota</taxon>
        <taxon>Fungi</taxon>
        <taxon>Dikarya</taxon>
        <taxon>Ascomycota</taxon>
        <taxon>Saccharomycotina</taxon>
        <taxon>Pichiomycetes</taxon>
        <taxon>Pichiales</taxon>
        <taxon>Pichiaceae</taxon>
        <taxon>Kuraishia</taxon>
    </lineage>
</organism>
<comment type="subcellular location">
    <subcellularLocation>
        <location evidence="1">Membrane</location>
        <topology evidence="1">Multi-pass membrane protein</topology>
    </subcellularLocation>
</comment>
<evidence type="ECO:0000256" key="6">
    <source>
        <dbReference type="SAM" id="MobiDB-lite"/>
    </source>
</evidence>
<evidence type="ECO:0000256" key="3">
    <source>
        <dbReference type="ARBA" id="ARBA00022692"/>
    </source>
</evidence>
<dbReference type="HOGENOM" id="CLU_021555_3_2_1"/>
<feature type="transmembrane region" description="Helical" evidence="7">
    <location>
        <begin position="409"/>
        <end position="429"/>
    </location>
</feature>
<feature type="transmembrane region" description="Helical" evidence="7">
    <location>
        <begin position="290"/>
        <end position="314"/>
    </location>
</feature>
<dbReference type="PANTHER" id="PTHR30618:SF15">
    <property type="entry name" value="NICOTINAMIDE RIBOSIDE TRANSPORTER 1-RELATED"/>
    <property type="match status" value="1"/>
</dbReference>
<dbReference type="GeneID" id="34519266"/>
<feature type="transmembrane region" description="Helical" evidence="7">
    <location>
        <begin position="56"/>
        <end position="79"/>
    </location>
</feature>
<feature type="transmembrane region" description="Helical" evidence="7">
    <location>
        <begin position="249"/>
        <end position="269"/>
    </location>
</feature>
<feature type="region of interest" description="Disordered" evidence="6">
    <location>
        <begin position="541"/>
        <end position="561"/>
    </location>
</feature>
<feature type="transmembrane region" description="Helical" evidence="7">
    <location>
        <begin position="85"/>
        <end position="108"/>
    </location>
</feature>
<dbReference type="EMBL" id="HG793126">
    <property type="protein sequence ID" value="CDK25867.1"/>
    <property type="molecule type" value="Genomic_DNA"/>
</dbReference>
<evidence type="ECO:0000313" key="9">
    <source>
        <dbReference type="Proteomes" id="UP000019384"/>
    </source>
</evidence>
<evidence type="ECO:0000256" key="5">
    <source>
        <dbReference type="ARBA" id="ARBA00023136"/>
    </source>
</evidence>
<dbReference type="OrthoDB" id="2018619at2759"/>
<feature type="transmembrane region" description="Helical" evidence="7">
    <location>
        <begin position="495"/>
        <end position="518"/>
    </location>
</feature>
<reference evidence="8" key="1">
    <citation type="submission" date="2013-12" db="EMBL/GenBank/DDBJ databases">
        <authorList>
            <person name="Genoscope - CEA"/>
        </authorList>
    </citation>
    <scope>NUCLEOTIDE SEQUENCE</scope>
    <source>
        <strain evidence="8">CBS 1993</strain>
    </source>
</reference>
<dbReference type="Pfam" id="PF02133">
    <property type="entry name" value="Transp_cyt_pur"/>
    <property type="match status" value="1"/>
</dbReference>
<feature type="transmembrane region" description="Helical" evidence="7">
    <location>
        <begin position="185"/>
        <end position="201"/>
    </location>
</feature>
<feature type="transmembrane region" description="Helical" evidence="7">
    <location>
        <begin position="465"/>
        <end position="489"/>
    </location>
</feature>
<evidence type="ECO:0000256" key="4">
    <source>
        <dbReference type="ARBA" id="ARBA00022989"/>
    </source>
</evidence>
<keyword evidence="5 7" id="KW-0472">Membrane</keyword>
<evidence type="ECO:0000313" key="8">
    <source>
        <dbReference type="EMBL" id="CDK25867.1"/>
    </source>
</evidence>
<evidence type="ECO:0000256" key="1">
    <source>
        <dbReference type="ARBA" id="ARBA00004141"/>
    </source>
</evidence>
<feature type="transmembrane region" description="Helical" evidence="7">
    <location>
        <begin position="129"/>
        <end position="149"/>
    </location>
</feature>
<protein>
    <recommendedName>
        <fullName evidence="10">Uracil permease</fullName>
    </recommendedName>
</protein>
<keyword evidence="3 7" id="KW-0812">Transmembrane</keyword>
<comment type="similarity">
    <text evidence="2">Belongs to the purine-cytosine permease (2.A.39) family.</text>
</comment>
<feature type="transmembrane region" description="Helical" evidence="7">
    <location>
        <begin position="384"/>
        <end position="403"/>
    </location>
</feature>
<dbReference type="RefSeq" id="XP_022457878.1">
    <property type="nucleotide sequence ID" value="XM_022604059.1"/>
</dbReference>
<reference evidence="8" key="2">
    <citation type="submission" date="2014-02" db="EMBL/GenBank/DDBJ databases">
        <title>Complete DNA sequence of /Kuraishia capsulata/ illustrates novel genomic features among budding yeasts (/Saccharomycotina/).</title>
        <authorList>
            <person name="Morales L."/>
            <person name="Noel B."/>
            <person name="Porcel B."/>
            <person name="Marcet-Houben M."/>
            <person name="Hullo M-F."/>
            <person name="Sacerdot C."/>
            <person name="Tekaia F."/>
            <person name="Leh-Louis V."/>
            <person name="Despons L."/>
            <person name="Khanna V."/>
            <person name="Aury J-M."/>
            <person name="Barbe V."/>
            <person name="Couloux A."/>
            <person name="Labadie K."/>
            <person name="Pelletier E."/>
            <person name="Souciet J-L."/>
            <person name="Boekhout T."/>
            <person name="Gabaldon T."/>
            <person name="Wincker P."/>
            <person name="Dujon B."/>
        </authorList>
    </citation>
    <scope>NUCLEOTIDE SEQUENCE</scope>
    <source>
        <strain evidence="8">CBS 1993</strain>
    </source>
</reference>
<dbReference type="GO" id="GO:0005886">
    <property type="term" value="C:plasma membrane"/>
    <property type="evidence" value="ECO:0007669"/>
    <property type="project" value="TreeGrafter"/>
</dbReference>
<sequence length="561" mass="61180">MKVWLVDIIRNPENLSWAERLEVPSDEGRNYKVDQWCNRDLIPIPKERRTYTTMSYFGYWTVSGACVSAWTIGSTMLSYGLNAKQAIACVVVGSLLTGLLAISCGWMGEMYQIGFTVSSRYSYGFYGSYIPVVIRSFIACMWFGMQAYWGGQATRNLIGAIIPGFIDGSLANEFSGSSHLAKNDFIGLCIWGIFFCYFLTIPPERMQIPFYVSFVFFVGTCFGLLGWAVSVAGGAGPLFHSKATTTGSVGWGVMFGITALIGSWGAGCLGQSDWTRYAKTRYAPTLSQMIAAPMTIIVTAIIGVIVTSASYTVFDELVWNPIQLIPRIQQHYHSSPGARAGCFFASIGLVTAQMTISVVLNSVSTGMDLSGLCPKYINIRRGGYLMAAIGILCQPWQLLATAAKFLTVLSGFGIFVAPMTGVMLADFFVARKMKLRVCDLYRTHDSIYWLGEEGNWRGGFNWRGFVSAALGTAFLMPGLIAAAGPYSIASGWSRLYNLTFIVGTAISFAVSCTLNYFFPTPGNGLVAPFIEEDIISARFSSAGEGSNDEGKEPYSVQVDSV</sequence>
<dbReference type="InterPro" id="IPR001248">
    <property type="entry name" value="Pur-cyt_permease"/>
</dbReference>
<evidence type="ECO:0008006" key="10">
    <source>
        <dbReference type="Google" id="ProtNLM"/>
    </source>
</evidence>
<keyword evidence="9" id="KW-1185">Reference proteome</keyword>
<dbReference type="AlphaFoldDB" id="W6MLV8"/>
<keyword evidence="4 7" id="KW-1133">Transmembrane helix</keyword>